<organism evidence="14 15">
    <name type="scientific">Plakobranchus ocellatus</name>
    <dbReference type="NCBI Taxonomy" id="259542"/>
    <lineage>
        <taxon>Eukaryota</taxon>
        <taxon>Metazoa</taxon>
        <taxon>Spiralia</taxon>
        <taxon>Lophotrochozoa</taxon>
        <taxon>Mollusca</taxon>
        <taxon>Gastropoda</taxon>
        <taxon>Heterobranchia</taxon>
        <taxon>Euthyneura</taxon>
        <taxon>Panpulmonata</taxon>
        <taxon>Sacoglossa</taxon>
        <taxon>Placobranchoidea</taxon>
        <taxon>Plakobranchidae</taxon>
        <taxon>Plakobranchus</taxon>
    </lineage>
</organism>
<dbReference type="PANTHER" id="PTHR24243:SF208">
    <property type="entry name" value="PYROKININ-1 RECEPTOR"/>
    <property type="match status" value="1"/>
</dbReference>
<dbReference type="Proteomes" id="UP000735302">
    <property type="component" value="Unassembled WGS sequence"/>
</dbReference>
<evidence type="ECO:0000256" key="7">
    <source>
        <dbReference type="ARBA" id="ARBA00023157"/>
    </source>
</evidence>
<evidence type="ECO:0000256" key="5">
    <source>
        <dbReference type="ARBA" id="ARBA00023040"/>
    </source>
</evidence>
<keyword evidence="3 11" id="KW-0812">Transmembrane</keyword>
<comment type="similarity">
    <text evidence="11">Belongs to the G-protein coupled receptor 1 family.</text>
</comment>
<keyword evidence="6 12" id="KW-0472">Membrane</keyword>
<name>A0AAV3YRE1_9GAST</name>
<dbReference type="InterPro" id="IPR005390">
    <property type="entry name" value="NeuromedU_rcpt"/>
</dbReference>
<feature type="transmembrane region" description="Helical" evidence="12">
    <location>
        <begin position="215"/>
        <end position="234"/>
    </location>
</feature>
<dbReference type="Gene3D" id="1.20.1070.10">
    <property type="entry name" value="Rhodopsin 7-helix transmembrane proteins"/>
    <property type="match status" value="1"/>
</dbReference>
<dbReference type="InterPro" id="IPR017452">
    <property type="entry name" value="GPCR_Rhodpsn_7TM"/>
</dbReference>
<keyword evidence="5 11" id="KW-0297">G-protein coupled receptor</keyword>
<protein>
    <submittedName>
        <fullName evidence="14">Neuropeptide capa receptor</fullName>
    </submittedName>
</protein>
<dbReference type="PROSITE" id="PS00237">
    <property type="entry name" value="G_PROTEIN_RECEP_F1_1"/>
    <property type="match status" value="1"/>
</dbReference>
<evidence type="ECO:0000256" key="2">
    <source>
        <dbReference type="ARBA" id="ARBA00022475"/>
    </source>
</evidence>
<proteinExistence type="inferred from homology"/>
<evidence type="ECO:0000256" key="4">
    <source>
        <dbReference type="ARBA" id="ARBA00022989"/>
    </source>
</evidence>
<evidence type="ECO:0000256" key="11">
    <source>
        <dbReference type="RuleBase" id="RU000688"/>
    </source>
</evidence>
<comment type="caution">
    <text evidence="14">The sequence shown here is derived from an EMBL/GenBank/DDBJ whole genome shotgun (WGS) entry which is preliminary data.</text>
</comment>
<dbReference type="PROSITE" id="PS50262">
    <property type="entry name" value="G_PROTEIN_RECEP_F1_2"/>
    <property type="match status" value="1"/>
</dbReference>
<evidence type="ECO:0000259" key="13">
    <source>
        <dbReference type="PROSITE" id="PS50262"/>
    </source>
</evidence>
<keyword evidence="10 11" id="KW-0807">Transducer</keyword>
<evidence type="ECO:0000256" key="3">
    <source>
        <dbReference type="ARBA" id="ARBA00022692"/>
    </source>
</evidence>
<keyword evidence="8 11" id="KW-0675">Receptor</keyword>
<evidence type="ECO:0000256" key="10">
    <source>
        <dbReference type="ARBA" id="ARBA00023224"/>
    </source>
</evidence>
<evidence type="ECO:0000313" key="14">
    <source>
        <dbReference type="EMBL" id="GFN84726.1"/>
    </source>
</evidence>
<evidence type="ECO:0000256" key="12">
    <source>
        <dbReference type="SAM" id="Phobius"/>
    </source>
</evidence>
<reference evidence="14 15" key="1">
    <citation type="journal article" date="2021" name="Elife">
        <title>Chloroplast acquisition without the gene transfer in kleptoplastic sea slugs, Plakobranchus ocellatus.</title>
        <authorList>
            <person name="Maeda T."/>
            <person name="Takahashi S."/>
            <person name="Yoshida T."/>
            <person name="Shimamura S."/>
            <person name="Takaki Y."/>
            <person name="Nagai Y."/>
            <person name="Toyoda A."/>
            <person name="Suzuki Y."/>
            <person name="Arimoto A."/>
            <person name="Ishii H."/>
            <person name="Satoh N."/>
            <person name="Nishiyama T."/>
            <person name="Hasebe M."/>
            <person name="Maruyama T."/>
            <person name="Minagawa J."/>
            <person name="Obokata J."/>
            <person name="Shigenobu S."/>
        </authorList>
    </citation>
    <scope>NUCLEOTIDE SEQUENCE [LARGE SCALE GENOMIC DNA]</scope>
</reference>
<feature type="domain" description="G-protein coupled receptors family 1 profile" evidence="13">
    <location>
        <begin position="1"/>
        <end position="277"/>
    </location>
</feature>
<comment type="subcellular location">
    <subcellularLocation>
        <location evidence="1">Cell membrane</location>
        <topology evidence="1">Multi-pass membrane protein</topology>
    </subcellularLocation>
</comment>
<dbReference type="EMBL" id="BLXT01001321">
    <property type="protein sequence ID" value="GFN84726.1"/>
    <property type="molecule type" value="Genomic_DNA"/>
</dbReference>
<keyword evidence="4 12" id="KW-1133">Transmembrane helix</keyword>
<feature type="transmembrane region" description="Helical" evidence="12">
    <location>
        <begin position="161"/>
        <end position="182"/>
    </location>
</feature>
<dbReference type="InterPro" id="IPR000276">
    <property type="entry name" value="GPCR_Rhodpsn"/>
</dbReference>
<evidence type="ECO:0000313" key="15">
    <source>
        <dbReference type="Proteomes" id="UP000735302"/>
    </source>
</evidence>
<dbReference type="AlphaFoldDB" id="A0AAV3YRE1"/>
<keyword evidence="2" id="KW-1003">Cell membrane</keyword>
<evidence type="ECO:0000256" key="9">
    <source>
        <dbReference type="ARBA" id="ARBA00023180"/>
    </source>
</evidence>
<keyword evidence="9" id="KW-0325">Glycoprotein</keyword>
<keyword evidence="7" id="KW-1015">Disulfide bond</keyword>
<dbReference type="Pfam" id="PF00001">
    <property type="entry name" value="7tm_1"/>
    <property type="match status" value="1"/>
</dbReference>
<dbReference type="GO" id="GO:0005886">
    <property type="term" value="C:plasma membrane"/>
    <property type="evidence" value="ECO:0007669"/>
    <property type="project" value="UniProtKB-SubCell"/>
</dbReference>
<evidence type="ECO:0000256" key="1">
    <source>
        <dbReference type="ARBA" id="ARBA00004651"/>
    </source>
</evidence>
<keyword evidence="15" id="KW-1185">Reference proteome</keyword>
<dbReference type="GO" id="GO:0001607">
    <property type="term" value="F:neuromedin U receptor activity"/>
    <property type="evidence" value="ECO:0007669"/>
    <property type="project" value="InterPro"/>
</dbReference>
<feature type="transmembrane region" description="Helical" evidence="12">
    <location>
        <begin position="254"/>
        <end position="280"/>
    </location>
</feature>
<evidence type="ECO:0000256" key="8">
    <source>
        <dbReference type="ARBA" id="ARBA00023170"/>
    </source>
</evidence>
<gene>
    <name evidence="14" type="ORF">PoB_001123200</name>
</gene>
<evidence type="ECO:0000256" key="6">
    <source>
        <dbReference type="ARBA" id="ARBA00023136"/>
    </source>
</evidence>
<feature type="transmembrane region" description="Helical" evidence="12">
    <location>
        <begin position="98"/>
        <end position="118"/>
    </location>
</feature>
<dbReference type="PRINTS" id="PR00237">
    <property type="entry name" value="GPCRRHODOPSN"/>
</dbReference>
<sequence length="575" mass="63999">MKLSDADRSISATFWRLGAIAGENVTCILNDLRLPPELYSIWEAYPWRLGEVFCYLRQTVMELTSYASVLTITAFTVERYLAICHPLLAHKISALSRAVKIIISIWIVSLLMAIPYAAHTRLYKSVYIPGTDIAIADSLVCSIPYHFLEGFMYYMFQVSTFLFFIGPVTVIIILYILIGVALRRSPLNRGTSEDASYSSVKNTSGCSLPHQPRKVVIRMLVAVTVAFIVCWAPFHAQRLMVLYVPKWTPELLLVQSHIFYVSGVLYFVSSTVNPILYNVISKRYRAAFKQIIFPCCFSHPAVQTLSMARHSERYSKSQALVVLKNGEDDVRMVFRQDSADPTTTYETIPLSQSRRRTLSTDEATLMGTNGDVRALSERTNRSHNATKKYKLASNGNGNFASCSKKICEESIPVGFVCCSGNPKTSTKRINRGRYEIGDDKKDASNALRKDEHFSGGANGADVGLVKTPLRSCLRQTRSSNPENFVIENPAIQKDNINQASPLQHNVSLGATHFSSPTSTVVPLSSPISERSSLSSNVNQAVLATNSEQLGQERKLTNGRVSFQGLLTNNHTKDFV</sequence>
<accession>A0AAV3YRE1</accession>
<dbReference type="PRINTS" id="PR01565">
    <property type="entry name" value="NEUROMEDINUR"/>
</dbReference>
<dbReference type="PANTHER" id="PTHR24243">
    <property type="entry name" value="G-PROTEIN COUPLED RECEPTOR"/>
    <property type="match status" value="1"/>
</dbReference>
<dbReference type="SUPFAM" id="SSF81321">
    <property type="entry name" value="Family A G protein-coupled receptor-like"/>
    <property type="match status" value="1"/>
</dbReference>